<dbReference type="AlphaFoldDB" id="A0A915BSQ2"/>
<keyword evidence="1" id="KW-0812">Transmembrane</keyword>
<accession>A0A915BSQ2</accession>
<sequence length="109" mass="12906">RCCAQDFLCIRSCVCIVDIPIVAGVQPLVHYLQKNSFHLQQWLSSGRTGRIFRGSRLFGWTVFFWNTYGFVMWPPPLLSHARLPRRPRRPMHNVHFLLRPHFPSEQFDL</sequence>
<organism evidence="2 3">
    <name type="scientific">Parascaris univalens</name>
    <name type="common">Nematode worm</name>
    <dbReference type="NCBI Taxonomy" id="6257"/>
    <lineage>
        <taxon>Eukaryota</taxon>
        <taxon>Metazoa</taxon>
        <taxon>Ecdysozoa</taxon>
        <taxon>Nematoda</taxon>
        <taxon>Chromadorea</taxon>
        <taxon>Rhabditida</taxon>
        <taxon>Spirurina</taxon>
        <taxon>Ascaridomorpha</taxon>
        <taxon>Ascaridoidea</taxon>
        <taxon>Ascarididae</taxon>
        <taxon>Parascaris</taxon>
    </lineage>
</organism>
<protein>
    <submittedName>
        <fullName evidence="3">Mitochondrial cytochrome c oxidase subunit VIc/VIIs domain-containing protein</fullName>
    </submittedName>
</protein>
<proteinExistence type="predicted"/>
<evidence type="ECO:0000256" key="1">
    <source>
        <dbReference type="SAM" id="Phobius"/>
    </source>
</evidence>
<evidence type="ECO:0000313" key="2">
    <source>
        <dbReference type="Proteomes" id="UP000887569"/>
    </source>
</evidence>
<keyword evidence="1" id="KW-1133">Transmembrane helix</keyword>
<keyword evidence="1" id="KW-0472">Membrane</keyword>
<evidence type="ECO:0000313" key="3">
    <source>
        <dbReference type="WBParaSite" id="PgR056X_g043_t01"/>
    </source>
</evidence>
<reference evidence="3" key="1">
    <citation type="submission" date="2022-11" db="UniProtKB">
        <authorList>
            <consortium name="WormBaseParasite"/>
        </authorList>
    </citation>
    <scope>IDENTIFICATION</scope>
</reference>
<dbReference type="Proteomes" id="UP000887569">
    <property type="component" value="Unplaced"/>
</dbReference>
<feature type="transmembrane region" description="Helical" evidence="1">
    <location>
        <begin position="57"/>
        <end position="78"/>
    </location>
</feature>
<dbReference type="WBParaSite" id="PgR056X_g043_t01">
    <property type="protein sequence ID" value="PgR056X_g043_t01"/>
    <property type="gene ID" value="PgR056X_g043"/>
</dbReference>
<name>A0A915BSQ2_PARUN</name>
<keyword evidence="2" id="KW-1185">Reference proteome</keyword>